<dbReference type="Gene3D" id="1.20.210.10">
    <property type="entry name" value="Cytochrome c oxidase-like, subunit I domain"/>
    <property type="match status" value="1"/>
</dbReference>
<feature type="transmembrane region" description="Helical" evidence="1">
    <location>
        <begin position="148"/>
        <end position="167"/>
    </location>
</feature>
<keyword evidence="1" id="KW-0472">Membrane</keyword>
<feature type="non-terminal residue" evidence="2">
    <location>
        <position position="211"/>
    </location>
</feature>
<protein>
    <submittedName>
        <fullName evidence="2">Uncharacterized protein</fullName>
    </submittedName>
</protein>
<reference evidence="2" key="1">
    <citation type="journal article" date="2020" name="mSystems">
        <title>Genome- and Community-Level Interaction Insights into Carbon Utilization and Element Cycling Functions of Hydrothermarchaeota in Hydrothermal Sediment.</title>
        <authorList>
            <person name="Zhou Z."/>
            <person name="Liu Y."/>
            <person name="Xu W."/>
            <person name="Pan J."/>
            <person name="Luo Z.H."/>
            <person name="Li M."/>
        </authorList>
    </citation>
    <scope>NUCLEOTIDE SEQUENCE [LARGE SCALE GENOMIC DNA]</scope>
    <source>
        <strain evidence="2">HyVt-513</strain>
    </source>
</reference>
<feature type="transmembrane region" description="Helical" evidence="1">
    <location>
        <begin position="7"/>
        <end position="28"/>
    </location>
</feature>
<dbReference type="InterPro" id="IPR036927">
    <property type="entry name" value="Cyt_c_oxase-like_su1_sf"/>
</dbReference>
<dbReference type="AlphaFoldDB" id="A0A7V2WLV4"/>
<evidence type="ECO:0000256" key="1">
    <source>
        <dbReference type="SAM" id="Phobius"/>
    </source>
</evidence>
<accession>A0A7V2WLV4</accession>
<keyword evidence="1" id="KW-0812">Transmembrane</keyword>
<keyword evidence="1" id="KW-1133">Transmembrane helix</keyword>
<feature type="transmembrane region" description="Helical" evidence="1">
    <location>
        <begin position="82"/>
        <end position="106"/>
    </location>
</feature>
<evidence type="ECO:0000313" key="2">
    <source>
        <dbReference type="EMBL" id="HFC03686.1"/>
    </source>
</evidence>
<dbReference type="EMBL" id="DRNO01000154">
    <property type="protein sequence ID" value="HFC03686.1"/>
    <property type="molecule type" value="Genomic_DNA"/>
</dbReference>
<sequence>MSRYLSIHLPINMAILALSVAVGLLVSVELLGVIPDSQILQPLRLRSVHISLMLYGAIPLLLSFLPFLLIEKETGRLPSRMLHYLNLYALSWYLFLILMVLTLLLGDRRGLPFYDFDYRLNFLLALAGVFYIVVLFKAVRRYERLPLWVRVSLGVTLLAPVALLLLMNPVNGPVTQTLKGPHGDNTLGMSFALLPIYYLAFKLLSRAPFRA</sequence>
<name>A0A7V2WLV4_9BACT</name>
<feature type="transmembrane region" description="Helical" evidence="1">
    <location>
        <begin position="118"/>
        <end position="136"/>
    </location>
</feature>
<feature type="transmembrane region" description="Helical" evidence="1">
    <location>
        <begin position="187"/>
        <end position="205"/>
    </location>
</feature>
<dbReference type="Proteomes" id="UP000885722">
    <property type="component" value="Unassembled WGS sequence"/>
</dbReference>
<proteinExistence type="predicted"/>
<gene>
    <name evidence="2" type="ORF">ENJ74_02325</name>
</gene>
<organism evidence="2">
    <name type="scientific">Nitratifractor salsuginis</name>
    <dbReference type="NCBI Taxonomy" id="269261"/>
    <lineage>
        <taxon>Bacteria</taxon>
        <taxon>Pseudomonadati</taxon>
        <taxon>Campylobacterota</taxon>
        <taxon>Epsilonproteobacteria</taxon>
        <taxon>Campylobacterales</taxon>
        <taxon>Sulfurovaceae</taxon>
        <taxon>Nitratifractor</taxon>
    </lineage>
</organism>
<comment type="caution">
    <text evidence="2">The sequence shown here is derived from an EMBL/GenBank/DDBJ whole genome shotgun (WGS) entry which is preliminary data.</text>
</comment>
<feature type="transmembrane region" description="Helical" evidence="1">
    <location>
        <begin position="48"/>
        <end position="70"/>
    </location>
</feature>